<sequence length="276" mass="32114">MSELTEKISSVRHYFVDEAGDPVIFNGKGKILIGSDGCSHFFILGLLDVANTESLSQDLENLRANLLADPYFKKVPSMQPENKKTALYFHAKDDIPEVRREVFNLLQRHELKFFAVVRSKDKLLEYVRQRNQNDPGYRYQQNELYDYLTRRLFKNRLHKDDEYNICFARRGTSDRTEAFKVALESARAKFAEQWGITSTATINITANIPPNSPSLQAVDYFLWALQRLYERGEGRYVEFLWSKFALVHDIDDTKFARYGVYYTRKNPLTATKIPGI</sequence>
<evidence type="ECO:0000313" key="2">
    <source>
        <dbReference type="Proteomes" id="UP000516013"/>
    </source>
</evidence>
<keyword evidence="2" id="KW-1185">Reference proteome</keyword>
<accession>A0A7H0F4G3</accession>
<dbReference type="AlphaFoldDB" id="A0A7H0F4G3"/>
<dbReference type="GeneID" id="92780903"/>
<name>A0A7H0F4G3_9CYAN</name>
<dbReference type="InterPro" id="IPR024524">
    <property type="entry name" value="DUF3800"/>
</dbReference>
<gene>
    <name evidence="1" type="ORF">IAR63_08105</name>
</gene>
<dbReference type="KEGG" id="ccur:IAR63_08105"/>
<reference evidence="1 2" key="1">
    <citation type="submission" date="2020-08" db="EMBL/GenBank/DDBJ databases">
        <title>Complete genome sequence of Raphidiopsis curvispora isolated from drinking water reservoir in South Korea.</title>
        <authorList>
            <person name="Jeong J."/>
        </authorList>
    </citation>
    <scope>NUCLEOTIDE SEQUENCE [LARGE SCALE GENOMIC DNA]</scope>
    <source>
        <strain evidence="1 2">GIHE-G1</strain>
    </source>
</reference>
<protein>
    <submittedName>
        <fullName evidence="1">DUF3800 domain-containing protein</fullName>
    </submittedName>
</protein>
<evidence type="ECO:0000313" key="1">
    <source>
        <dbReference type="EMBL" id="QNP30929.1"/>
    </source>
</evidence>
<dbReference type="RefSeq" id="WP_096543858.1">
    <property type="nucleotide sequence ID" value="NZ_CP060822.1"/>
</dbReference>
<proteinExistence type="predicted"/>
<dbReference type="EMBL" id="CP060822">
    <property type="protein sequence ID" value="QNP30929.1"/>
    <property type="molecule type" value="Genomic_DNA"/>
</dbReference>
<dbReference type="Pfam" id="PF12686">
    <property type="entry name" value="DUF3800"/>
    <property type="match status" value="1"/>
</dbReference>
<dbReference type="Proteomes" id="UP000516013">
    <property type="component" value="Chromosome"/>
</dbReference>
<organism evidence="1 2">
    <name type="scientific">Cylindrospermopsis curvispora GIHE-G1</name>
    <dbReference type="NCBI Taxonomy" id="2666332"/>
    <lineage>
        <taxon>Bacteria</taxon>
        <taxon>Bacillati</taxon>
        <taxon>Cyanobacteriota</taxon>
        <taxon>Cyanophyceae</taxon>
        <taxon>Nostocales</taxon>
        <taxon>Aphanizomenonaceae</taxon>
        <taxon>Cylindrospermopsis</taxon>
    </lineage>
</organism>